<comment type="caution">
    <text evidence="1">The sequence shown here is derived from an EMBL/GenBank/DDBJ whole genome shotgun (WGS) entry which is preliminary data.</text>
</comment>
<sequence length="81" mass="9430">MEELFSQKGNFRVVRLSEADARGNTDHLEKLRELVLENEPMYPNIKKWFDDKVMEGLKTSERIGYVGYLDEKPAVSAIVKR</sequence>
<organism evidence="1">
    <name type="scientific">marine sediment metagenome</name>
    <dbReference type="NCBI Taxonomy" id="412755"/>
    <lineage>
        <taxon>unclassified sequences</taxon>
        <taxon>metagenomes</taxon>
        <taxon>ecological metagenomes</taxon>
    </lineage>
</organism>
<feature type="non-terminal residue" evidence="1">
    <location>
        <position position="81"/>
    </location>
</feature>
<protein>
    <submittedName>
        <fullName evidence="1">Uncharacterized protein</fullName>
    </submittedName>
</protein>
<dbReference type="EMBL" id="BARV01010853">
    <property type="protein sequence ID" value="GAI02476.1"/>
    <property type="molecule type" value="Genomic_DNA"/>
</dbReference>
<dbReference type="AlphaFoldDB" id="X1L9G3"/>
<reference evidence="1" key="1">
    <citation type="journal article" date="2014" name="Front. Microbiol.">
        <title>High frequency of phylogenetically diverse reductive dehalogenase-homologous genes in deep subseafloor sedimentary metagenomes.</title>
        <authorList>
            <person name="Kawai M."/>
            <person name="Futagami T."/>
            <person name="Toyoda A."/>
            <person name="Takaki Y."/>
            <person name="Nishi S."/>
            <person name="Hori S."/>
            <person name="Arai W."/>
            <person name="Tsubouchi T."/>
            <person name="Morono Y."/>
            <person name="Uchiyama I."/>
            <person name="Ito T."/>
            <person name="Fujiyama A."/>
            <person name="Inagaki F."/>
            <person name="Takami H."/>
        </authorList>
    </citation>
    <scope>NUCLEOTIDE SEQUENCE</scope>
    <source>
        <strain evidence="1">Expedition CK06-06</strain>
    </source>
</reference>
<evidence type="ECO:0000313" key="1">
    <source>
        <dbReference type="EMBL" id="GAI02476.1"/>
    </source>
</evidence>
<name>X1L9G3_9ZZZZ</name>
<gene>
    <name evidence="1" type="ORF">S06H3_20845</name>
</gene>
<accession>X1L9G3</accession>
<proteinExistence type="predicted"/>